<evidence type="ECO:0000256" key="2">
    <source>
        <dbReference type="SAM" id="SignalP"/>
    </source>
</evidence>
<dbReference type="Gramene" id="Zm00001eb022410_T003">
    <property type="protein sequence ID" value="Zm00001eb022410_P003"/>
    <property type="gene ID" value="Zm00001eb022410"/>
</dbReference>
<dbReference type="EnsemblPlants" id="Zm00001eb022410_T001">
    <property type="protein sequence ID" value="Zm00001eb022410_P001"/>
    <property type="gene ID" value="Zm00001eb022410"/>
</dbReference>
<keyword evidence="4" id="KW-1185">Reference proteome</keyword>
<reference evidence="4" key="1">
    <citation type="submission" date="2015-12" db="EMBL/GenBank/DDBJ databases">
        <title>Update maize B73 reference genome by single molecule sequencing technologies.</title>
        <authorList>
            <consortium name="Maize Genome Sequencing Project"/>
            <person name="Ware D."/>
        </authorList>
    </citation>
    <scope>NUCLEOTIDE SEQUENCE [LARGE SCALE GENOMIC DNA]</scope>
    <source>
        <strain evidence="4">cv. B73</strain>
    </source>
</reference>
<feature type="compositionally biased region" description="Basic and acidic residues" evidence="1">
    <location>
        <begin position="75"/>
        <end position="86"/>
    </location>
</feature>
<dbReference type="Gramene" id="Zm00001eb022410_T001">
    <property type="protein sequence ID" value="Zm00001eb022410_P001"/>
    <property type="gene ID" value="Zm00001eb022410"/>
</dbReference>
<proteinExistence type="predicted"/>
<protein>
    <submittedName>
        <fullName evidence="3">Uncharacterized protein</fullName>
    </submittedName>
</protein>
<name>A0A804LMT2_MAIZE</name>
<reference evidence="3" key="2">
    <citation type="submission" date="2019-07" db="EMBL/GenBank/DDBJ databases">
        <authorList>
            <person name="Seetharam A."/>
            <person name="Woodhouse M."/>
            <person name="Cannon E."/>
        </authorList>
    </citation>
    <scope>NUCLEOTIDE SEQUENCE [LARGE SCALE GENOMIC DNA]</scope>
    <source>
        <strain evidence="3">cv. B73</strain>
    </source>
</reference>
<evidence type="ECO:0000313" key="4">
    <source>
        <dbReference type="Proteomes" id="UP000007305"/>
    </source>
</evidence>
<organism evidence="3 4">
    <name type="scientific">Zea mays</name>
    <name type="common">Maize</name>
    <dbReference type="NCBI Taxonomy" id="4577"/>
    <lineage>
        <taxon>Eukaryota</taxon>
        <taxon>Viridiplantae</taxon>
        <taxon>Streptophyta</taxon>
        <taxon>Embryophyta</taxon>
        <taxon>Tracheophyta</taxon>
        <taxon>Spermatophyta</taxon>
        <taxon>Magnoliopsida</taxon>
        <taxon>Liliopsida</taxon>
        <taxon>Poales</taxon>
        <taxon>Poaceae</taxon>
        <taxon>PACMAD clade</taxon>
        <taxon>Panicoideae</taxon>
        <taxon>Andropogonodae</taxon>
        <taxon>Andropogoneae</taxon>
        <taxon>Tripsacinae</taxon>
        <taxon>Zea</taxon>
    </lineage>
</organism>
<feature type="chain" id="PRO_5044663328" evidence="2">
    <location>
        <begin position="30"/>
        <end position="240"/>
    </location>
</feature>
<evidence type="ECO:0000256" key="1">
    <source>
        <dbReference type="SAM" id="MobiDB-lite"/>
    </source>
</evidence>
<dbReference type="AlphaFoldDB" id="A0A804LMT2"/>
<feature type="region of interest" description="Disordered" evidence="1">
    <location>
        <begin position="53"/>
        <end position="156"/>
    </location>
</feature>
<feature type="signal peptide" evidence="2">
    <location>
        <begin position="1"/>
        <end position="29"/>
    </location>
</feature>
<reference evidence="3" key="3">
    <citation type="submission" date="2021-05" db="UniProtKB">
        <authorList>
            <consortium name="EnsemblPlants"/>
        </authorList>
    </citation>
    <scope>IDENTIFICATION</scope>
    <source>
        <strain evidence="3">cv. B73</strain>
    </source>
</reference>
<gene>
    <name evidence="3" type="primary">LOC100281041</name>
</gene>
<dbReference type="Proteomes" id="UP000007305">
    <property type="component" value="Chromosome 1"/>
</dbReference>
<sequence>MAVVTRDAACLPLVLLLLVFSAAPSPADGCDRCVRRSKATYYQASSLALNGAVQGQRAVQRRRRQGGGDGPGADVEPHGAGAERRGVRGHGQCRQGRAPQGPARRRRRVQEGTLRVREGPQPVDTRGGEEPAAKQPVHQVPVPGRPDRHRRRRRRHRGVVQLAVHGAGPRAGVEHGAGAAGAAAVPAGGDRWLRRQVGVGGVGGAAAPVGGRPRLRRRGAGLRRRAGRVLPLRHARVAVT</sequence>
<accession>A0A804LMT2</accession>
<dbReference type="EnsemblPlants" id="Zm00001eb022410_T003">
    <property type="protein sequence ID" value="Zm00001eb022410_P003"/>
    <property type="gene ID" value="Zm00001eb022410"/>
</dbReference>
<evidence type="ECO:0000313" key="3">
    <source>
        <dbReference type="EnsemblPlants" id="Zm00001eb022410_P003"/>
    </source>
</evidence>
<keyword evidence="2" id="KW-0732">Signal</keyword>
<feature type="compositionally biased region" description="Basic residues" evidence="1">
    <location>
        <begin position="147"/>
        <end position="156"/>
    </location>
</feature>
<dbReference type="OrthoDB" id="5823761at2759"/>